<dbReference type="AlphaFoldDB" id="A0A4R8DUP8"/>
<dbReference type="InterPro" id="IPR009057">
    <property type="entry name" value="Homeodomain-like_sf"/>
</dbReference>
<dbReference type="RefSeq" id="WP_133992974.1">
    <property type="nucleotide sequence ID" value="NZ_SODV01000001.1"/>
</dbReference>
<dbReference type="InterPro" id="IPR018060">
    <property type="entry name" value="HTH_AraC"/>
</dbReference>
<keyword evidence="2 5" id="KW-0238">DNA-binding</keyword>
<gene>
    <name evidence="5" type="ORF">EDB95_1920</name>
</gene>
<proteinExistence type="predicted"/>
<organism evidence="5 6">
    <name type="scientific">Dinghuibacter silviterrae</name>
    <dbReference type="NCBI Taxonomy" id="1539049"/>
    <lineage>
        <taxon>Bacteria</taxon>
        <taxon>Pseudomonadati</taxon>
        <taxon>Bacteroidota</taxon>
        <taxon>Chitinophagia</taxon>
        <taxon>Chitinophagales</taxon>
        <taxon>Chitinophagaceae</taxon>
        <taxon>Dinghuibacter</taxon>
    </lineage>
</organism>
<dbReference type="GO" id="GO:0043565">
    <property type="term" value="F:sequence-specific DNA binding"/>
    <property type="evidence" value="ECO:0007669"/>
    <property type="project" value="InterPro"/>
</dbReference>
<evidence type="ECO:0000313" key="5">
    <source>
        <dbReference type="EMBL" id="TDX00891.1"/>
    </source>
</evidence>
<dbReference type="PANTHER" id="PTHR43280">
    <property type="entry name" value="ARAC-FAMILY TRANSCRIPTIONAL REGULATOR"/>
    <property type="match status" value="1"/>
</dbReference>
<evidence type="ECO:0000256" key="3">
    <source>
        <dbReference type="ARBA" id="ARBA00023163"/>
    </source>
</evidence>
<accession>A0A4R8DUP8</accession>
<evidence type="ECO:0000259" key="4">
    <source>
        <dbReference type="PROSITE" id="PS01124"/>
    </source>
</evidence>
<feature type="domain" description="HTH araC/xylS-type" evidence="4">
    <location>
        <begin position="203"/>
        <end position="301"/>
    </location>
</feature>
<dbReference type="SUPFAM" id="SSF46689">
    <property type="entry name" value="Homeodomain-like"/>
    <property type="match status" value="1"/>
</dbReference>
<dbReference type="PANTHER" id="PTHR43280:SF32">
    <property type="entry name" value="TRANSCRIPTIONAL REGULATORY PROTEIN"/>
    <property type="match status" value="1"/>
</dbReference>
<comment type="caution">
    <text evidence="5">The sequence shown here is derived from an EMBL/GenBank/DDBJ whole genome shotgun (WGS) entry which is preliminary data.</text>
</comment>
<dbReference type="PROSITE" id="PS01124">
    <property type="entry name" value="HTH_ARAC_FAMILY_2"/>
    <property type="match status" value="1"/>
</dbReference>
<dbReference type="OrthoDB" id="1007667at2"/>
<dbReference type="GO" id="GO:0003700">
    <property type="term" value="F:DNA-binding transcription factor activity"/>
    <property type="evidence" value="ECO:0007669"/>
    <property type="project" value="InterPro"/>
</dbReference>
<sequence>MELSVKLYCENVKASIIHQCSFHQIVERYGSKYDLFYVIHSTEIRSNLSDIPFKTDDAELIYVHRGELTIRHDLKTYTLPAGALLVKARNATVQHLGLSEDGEFSILGFTPDLAGGPGAPIRQMEALAVLAAKSPVLALEKNGTIEALLSLLKEKGSRKEKPAFYDQTVRHAFNLLILEITSSTRSEATGPTLTLGRKEHLTNQFMNLLRDHVRVHRQVNYYADILYVTPKYLSQTVKEVTGKTSGELIDEMVVAEAKALLDDPSVTVGHVADELNFSDQFFFSKYFKRQTGLSPLSYRTLN</sequence>
<evidence type="ECO:0000313" key="6">
    <source>
        <dbReference type="Proteomes" id="UP000294498"/>
    </source>
</evidence>
<keyword evidence="3" id="KW-0804">Transcription</keyword>
<keyword evidence="1" id="KW-0805">Transcription regulation</keyword>
<dbReference type="Proteomes" id="UP000294498">
    <property type="component" value="Unassembled WGS sequence"/>
</dbReference>
<dbReference type="Pfam" id="PF12833">
    <property type="entry name" value="HTH_18"/>
    <property type="match status" value="1"/>
</dbReference>
<dbReference type="Gene3D" id="1.10.10.60">
    <property type="entry name" value="Homeodomain-like"/>
    <property type="match status" value="1"/>
</dbReference>
<keyword evidence="6" id="KW-1185">Reference proteome</keyword>
<evidence type="ECO:0000256" key="1">
    <source>
        <dbReference type="ARBA" id="ARBA00023015"/>
    </source>
</evidence>
<name>A0A4R8DUP8_9BACT</name>
<protein>
    <submittedName>
        <fullName evidence="5">AraC-like DNA-binding protein</fullName>
    </submittedName>
</protein>
<dbReference type="EMBL" id="SODV01000001">
    <property type="protein sequence ID" value="TDX00891.1"/>
    <property type="molecule type" value="Genomic_DNA"/>
</dbReference>
<dbReference type="SMART" id="SM00342">
    <property type="entry name" value="HTH_ARAC"/>
    <property type="match status" value="1"/>
</dbReference>
<evidence type="ECO:0000256" key="2">
    <source>
        <dbReference type="ARBA" id="ARBA00023125"/>
    </source>
</evidence>
<reference evidence="5 6" key="1">
    <citation type="submission" date="2019-03" db="EMBL/GenBank/DDBJ databases">
        <title>Genomic Encyclopedia of Type Strains, Phase IV (KMG-IV): sequencing the most valuable type-strain genomes for metagenomic binning, comparative biology and taxonomic classification.</title>
        <authorList>
            <person name="Goeker M."/>
        </authorList>
    </citation>
    <scope>NUCLEOTIDE SEQUENCE [LARGE SCALE GENOMIC DNA]</scope>
    <source>
        <strain evidence="5 6">DSM 100059</strain>
    </source>
</reference>